<dbReference type="Pfam" id="PF25954">
    <property type="entry name" value="Beta-barrel_RND_2"/>
    <property type="match status" value="1"/>
</dbReference>
<dbReference type="InParanoid" id="A0A4R6QNY7"/>
<gene>
    <name evidence="6" type="ORF">DES47_103302</name>
</gene>
<dbReference type="InterPro" id="IPR058637">
    <property type="entry name" value="YknX-like_C"/>
</dbReference>
<evidence type="ECO:0000256" key="2">
    <source>
        <dbReference type="SAM" id="Coils"/>
    </source>
</evidence>
<dbReference type="AlphaFoldDB" id="A0A4R6QNY7"/>
<evidence type="ECO:0000256" key="1">
    <source>
        <dbReference type="ARBA" id="ARBA00009477"/>
    </source>
</evidence>
<dbReference type="EMBL" id="SNXS01000003">
    <property type="protein sequence ID" value="TDP71321.1"/>
    <property type="molecule type" value="Genomic_DNA"/>
</dbReference>
<dbReference type="PANTHER" id="PTHR30469:SF15">
    <property type="entry name" value="HLYD FAMILY OF SECRETION PROTEINS"/>
    <property type="match status" value="1"/>
</dbReference>
<dbReference type="PANTHER" id="PTHR30469">
    <property type="entry name" value="MULTIDRUG RESISTANCE PROTEIN MDTA"/>
    <property type="match status" value="1"/>
</dbReference>
<proteinExistence type="inferred from homology"/>
<evidence type="ECO:0000256" key="3">
    <source>
        <dbReference type="SAM" id="SignalP"/>
    </source>
</evidence>
<dbReference type="InterPro" id="IPR058792">
    <property type="entry name" value="Beta-barrel_RND_2"/>
</dbReference>
<feature type="coiled-coil region" evidence="2">
    <location>
        <begin position="113"/>
        <end position="178"/>
    </location>
</feature>
<dbReference type="Gene3D" id="1.10.287.470">
    <property type="entry name" value="Helix hairpin bin"/>
    <property type="match status" value="1"/>
</dbReference>
<dbReference type="GO" id="GO:1990281">
    <property type="term" value="C:efflux pump complex"/>
    <property type="evidence" value="ECO:0007669"/>
    <property type="project" value="TreeGrafter"/>
</dbReference>
<dbReference type="InterPro" id="IPR006143">
    <property type="entry name" value="RND_pump_MFP"/>
</dbReference>
<comment type="caution">
    <text evidence="6">The sequence shown here is derived from an EMBL/GenBank/DDBJ whole genome shotgun (WGS) entry which is preliminary data.</text>
</comment>
<evidence type="ECO:0000259" key="4">
    <source>
        <dbReference type="Pfam" id="PF25954"/>
    </source>
</evidence>
<dbReference type="Pfam" id="PF25989">
    <property type="entry name" value="YknX_C"/>
    <property type="match status" value="1"/>
</dbReference>
<feature type="domain" description="YknX-like C-terminal permuted SH3-like" evidence="5">
    <location>
        <begin position="300"/>
        <end position="368"/>
    </location>
</feature>
<evidence type="ECO:0000259" key="5">
    <source>
        <dbReference type="Pfam" id="PF25989"/>
    </source>
</evidence>
<name>A0A4R6QNY7_9BURK</name>
<keyword evidence="3" id="KW-0732">Signal</keyword>
<reference evidence="6 7" key="1">
    <citation type="submission" date="2019-03" db="EMBL/GenBank/DDBJ databases">
        <title>Genomic Encyclopedia of Type Strains, Phase IV (KMG-IV): sequencing the most valuable type-strain genomes for metagenomic binning, comparative biology and taxonomic classification.</title>
        <authorList>
            <person name="Goeker M."/>
        </authorList>
    </citation>
    <scope>NUCLEOTIDE SEQUENCE [LARGE SCALE GENOMIC DNA]</scope>
    <source>
        <strain evidence="6 7">DSM 16998</strain>
    </source>
</reference>
<keyword evidence="7" id="KW-1185">Reference proteome</keyword>
<feature type="chain" id="PRO_5020791508" evidence="3">
    <location>
        <begin position="31"/>
        <end position="388"/>
    </location>
</feature>
<organism evidence="6 7">
    <name type="scientific">Roseateles toxinivorans</name>
    <dbReference type="NCBI Taxonomy" id="270368"/>
    <lineage>
        <taxon>Bacteria</taxon>
        <taxon>Pseudomonadati</taxon>
        <taxon>Pseudomonadota</taxon>
        <taxon>Betaproteobacteria</taxon>
        <taxon>Burkholderiales</taxon>
        <taxon>Sphaerotilaceae</taxon>
        <taxon>Roseateles</taxon>
    </lineage>
</organism>
<feature type="signal peptide" evidence="3">
    <location>
        <begin position="1"/>
        <end position="30"/>
    </location>
</feature>
<dbReference type="Gene3D" id="2.40.420.20">
    <property type="match status" value="1"/>
</dbReference>
<protein>
    <submittedName>
        <fullName evidence="6">RND family efflux transporter MFP subunit</fullName>
    </submittedName>
</protein>
<dbReference type="Proteomes" id="UP000295361">
    <property type="component" value="Unassembled WGS sequence"/>
</dbReference>
<feature type="domain" description="CusB-like beta-barrel" evidence="4">
    <location>
        <begin position="222"/>
        <end position="293"/>
    </location>
</feature>
<comment type="similarity">
    <text evidence="1">Belongs to the membrane fusion protein (MFP) (TC 8.A.1) family.</text>
</comment>
<evidence type="ECO:0000313" key="7">
    <source>
        <dbReference type="Proteomes" id="UP000295361"/>
    </source>
</evidence>
<evidence type="ECO:0000313" key="6">
    <source>
        <dbReference type="EMBL" id="TDP71321.1"/>
    </source>
</evidence>
<keyword evidence="2" id="KW-0175">Coiled coil</keyword>
<dbReference type="NCBIfam" id="TIGR01730">
    <property type="entry name" value="RND_mfp"/>
    <property type="match status" value="1"/>
</dbReference>
<dbReference type="Gene3D" id="2.40.30.170">
    <property type="match status" value="1"/>
</dbReference>
<dbReference type="Gene3D" id="2.40.50.100">
    <property type="match status" value="1"/>
</dbReference>
<dbReference type="GO" id="GO:0015562">
    <property type="term" value="F:efflux transmembrane transporter activity"/>
    <property type="evidence" value="ECO:0007669"/>
    <property type="project" value="TreeGrafter"/>
</dbReference>
<dbReference type="SUPFAM" id="SSF111369">
    <property type="entry name" value="HlyD-like secretion proteins"/>
    <property type="match status" value="1"/>
</dbReference>
<accession>A0A4R6QNY7</accession>
<sequence>MMMTKNAYRLGGVAAALALLAGTSSFLVQAADDRQATSAPVKTALTVSVTSAAQADWAQTLQANGSVAAWQETVVGAELSGLRLAEVQANVGDRVKRGQLLAQLSADSVKAELAQSRAGAAEAQATLAEAQANAERARSLQTSGAISASQVQQYLTAAATAKARLEAAQARVQADELRLSQTRIVANDDGVISARAATAGSMVQPGQELFRLIRKGRLEWRAEVPADELSRLSSGMAVRVNVSDKASGAAPVNGKVRMVAPTVDPQTRMGLVYVDLDSANSLRAGTFARGEFQLARSQTLSLPQTAVLLRDGFSYVYRVGADNRVTRLKVQTGRRLGDRIEVLGGVDAAAKVVTSGAGFLSEGDAVRVVAAPVAPAPVAAAAPTTVAK</sequence>